<comment type="caution">
    <text evidence="2">The sequence shown here is derived from an EMBL/GenBank/DDBJ whole genome shotgun (WGS) entry which is preliminary data.</text>
</comment>
<name>A0A497UWW9_9FLAO</name>
<protein>
    <submittedName>
        <fullName evidence="2">Uncharacterized protein</fullName>
    </submittedName>
</protein>
<reference evidence="2 4" key="2">
    <citation type="submission" date="2018-10" db="EMBL/GenBank/DDBJ databases">
        <title>Genomic Encyclopedia of Archaeal and Bacterial Type Strains, Phase II (KMG-II): from individual species to whole genera.</title>
        <authorList>
            <person name="Goeker M."/>
        </authorList>
    </citation>
    <scope>NUCLEOTIDE SEQUENCE [LARGE SCALE GENOMIC DNA]</scope>
    <source>
        <strain evidence="2 4">DSM 21886</strain>
    </source>
</reference>
<gene>
    <name evidence="1" type="ORF">B0G92_0513</name>
    <name evidence="2" type="ORF">CLV50_0993</name>
</gene>
<organism evidence="2 4">
    <name type="scientific">Flavobacterium lindanitolerans</name>
    <dbReference type="NCBI Taxonomy" id="428988"/>
    <lineage>
        <taxon>Bacteria</taxon>
        <taxon>Pseudomonadati</taxon>
        <taxon>Bacteroidota</taxon>
        <taxon>Flavobacteriia</taxon>
        <taxon>Flavobacteriales</taxon>
        <taxon>Flavobacteriaceae</taxon>
        <taxon>Flavobacterium</taxon>
    </lineage>
</organism>
<evidence type="ECO:0000313" key="1">
    <source>
        <dbReference type="EMBL" id="PKW28886.1"/>
    </source>
</evidence>
<dbReference type="EMBL" id="RCCB01000010">
    <property type="protein sequence ID" value="RLJ35611.1"/>
    <property type="molecule type" value="Genomic_DNA"/>
</dbReference>
<sequence>MKTKIIIASLFLALFASCKNEEKKPVVAEEPKVETFDVAIDLIIKADDEMILLYKDGTNQWFDEDHAVWLGVKGSDSVQTATFNLPEGVIGTDLRFDIGRNDFKGLAPIEIKKITISYKGKKFVIDQDKVNDYFATNEFIVYDPATKQYSFKKNDKGEYDPYFQSKEPLLAELIKVAQ</sequence>
<evidence type="ECO:0000313" key="4">
    <source>
        <dbReference type="Proteomes" id="UP000275027"/>
    </source>
</evidence>
<accession>A0A497UWW9</accession>
<dbReference type="PROSITE" id="PS51257">
    <property type="entry name" value="PROKAR_LIPOPROTEIN"/>
    <property type="match status" value="1"/>
</dbReference>
<keyword evidence="3" id="KW-1185">Reference proteome</keyword>
<dbReference type="RefSeq" id="WP_101470988.1">
    <property type="nucleotide sequence ID" value="NZ_PJND01000007.1"/>
</dbReference>
<dbReference type="Proteomes" id="UP000275027">
    <property type="component" value="Unassembled WGS sequence"/>
</dbReference>
<reference evidence="1 3" key="1">
    <citation type="submission" date="2017-12" db="EMBL/GenBank/DDBJ databases">
        <title>Genomic Encyclopedia of Type Strains, Phase III (KMG-III): the genomes of soil and plant-associated and newly described type strains.</title>
        <authorList>
            <person name="Whitman W."/>
        </authorList>
    </citation>
    <scope>NUCLEOTIDE SEQUENCE [LARGE SCALE GENOMIC DNA]</scope>
    <source>
        <strain evidence="1 3">IP-10</strain>
    </source>
</reference>
<dbReference type="Proteomes" id="UP000233767">
    <property type="component" value="Unassembled WGS sequence"/>
</dbReference>
<evidence type="ECO:0000313" key="2">
    <source>
        <dbReference type="EMBL" id="RLJ35611.1"/>
    </source>
</evidence>
<evidence type="ECO:0000313" key="3">
    <source>
        <dbReference type="Proteomes" id="UP000233767"/>
    </source>
</evidence>
<dbReference type="EMBL" id="PJND01000007">
    <property type="protein sequence ID" value="PKW28886.1"/>
    <property type="molecule type" value="Genomic_DNA"/>
</dbReference>
<dbReference type="AlphaFoldDB" id="A0A497UWW9"/>
<proteinExistence type="predicted"/>